<feature type="transmembrane region" description="Helical" evidence="2">
    <location>
        <begin position="48"/>
        <end position="74"/>
    </location>
</feature>
<dbReference type="Proteomes" id="UP001281761">
    <property type="component" value="Unassembled WGS sequence"/>
</dbReference>
<feature type="compositionally biased region" description="Basic and acidic residues" evidence="1">
    <location>
        <begin position="106"/>
        <end position="115"/>
    </location>
</feature>
<keyword evidence="2" id="KW-0472">Membrane</keyword>
<organism evidence="3 4">
    <name type="scientific">Blattamonas nauphoetae</name>
    <dbReference type="NCBI Taxonomy" id="2049346"/>
    <lineage>
        <taxon>Eukaryota</taxon>
        <taxon>Metamonada</taxon>
        <taxon>Preaxostyla</taxon>
        <taxon>Oxymonadida</taxon>
        <taxon>Blattamonas</taxon>
    </lineage>
</organism>
<evidence type="ECO:0000256" key="1">
    <source>
        <dbReference type="SAM" id="MobiDB-lite"/>
    </source>
</evidence>
<keyword evidence="2" id="KW-0812">Transmembrane</keyword>
<keyword evidence="4" id="KW-1185">Reference proteome</keyword>
<dbReference type="EMBL" id="JARBJD010000115">
    <property type="protein sequence ID" value="KAK2951631.1"/>
    <property type="molecule type" value="Genomic_DNA"/>
</dbReference>
<comment type="caution">
    <text evidence="3">The sequence shown here is derived from an EMBL/GenBank/DDBJ whole genome shotgun (WGS) entry which is preliminary data.</text>
</comment>
<feature type="region of interest" description="Disordered" evidence="1">
    <location>
        <begin position="96"/>
        <end position="115"/>
    </location>
</feature>
<evidence type="ECO:0000256" key="2">
    <source>
        <dbReference type="SAM" id="Phobius"/>
    </source>
</evidence>
<feature type="compositionally biased region" description="Polar residues" evidence="1">
    <location>
        <begin position="96"/>
        <end position="105"/>
    </location>
</feature>
<name>A0ABQ9XHY2_9EUKA</name>
<proteinExistence type="predicted"/>
<keyword evidence="2" id="KW-1133">Transmembrane helix</keyword>
<evidence type="ECO:0000313" key="3">
    <source>
        <dbReference type="EMBL" id="KAK2951631.1"/>
    </source>
</evidence>
<accession>A0ABQ9XHY2</accession>
<protein>
    <submittedName>
        <fullName evidence="3">Uncharacterized protein</fullName>
    </submittedName>
</protein>
<gene>
    <name evidence="3" type="ORF">BLNAU_13370</name>
</gene>
<evidence type="ECO:0000313" key="4">
    <source>
        <dbReference type="Proteomes" id="UP001281761"/>
    </source>
</evidence>
<sequence length="115" mass="12602">MIVKDPPVLSNQDDIHTNSCLVLFSIFTHYDRRADWTNSRGTKIASTVAGVLIGVFVFIAVCVALTFLSCYCGWWAACGYGRKNTTAYQNVESQPIATSGASQPYSDEKTGLNQK</sequence>
<reference evidence="3 4" key="1">
    <citation type="journal article" date="2022" name="bioRxiv">
        <title>Genomics of Preaxostyla Flagellates Illuminates Evolutionary Transitions and the Path Towards Mitochondrial Loss.</title>
        <authorList>
            <person name="Novak L.V.F."/>
            <person name="Treitli S.C."/>
            <person name="Pyrih J."/>
            <person name="Halakuc P."/>
            <person name="Pipaliya S.V."/>
            <person name="Vacek V."/>
            <person name="Brzon O."/>
            <person name="Soukal P."/>
            <person name="Eme L."/>
            <person name="Dacks J.B."/>
            <person name="Karnkowska A."/>
            <person name="Elias M."/>
            <person name="Hampl V."/>
        </authorList>
    </citation>
    <scope>NUCLEOTIDE SEQUENCE [LARGE SCALE GENOMIC DNA]</scope>
    <source>
        <strain evidence="3">NAU3</strain>
        <tissue evidence="3">Gut</tissue>
    </source>
</reference>